<name>A0A951PT28_9CYAN</name>
<gene>
    <name evidence="2" type="ORF">KME25_33505</name>
</gene>
<organism evidence="2 3">
    <name type="scientific">Symplocastrum torsivum CPER-KK1</name>
    <dbReference type="NCBI Taxonomy" id="450513"/>
    <lineage>
        <taxon>Bacteria</taxon>
        <taxon>Bacillati</taxon>
        <taxon>Cyanobacteriota</taxon>
        <taxon>Cyanophyceae</taxon>
        <taxon>Oscillatoriophycideae</taxon>
        <taxon>Oscillatoriales</taxon>
        <taxon>Microcoleaceae</taxon>
        <taxon>Symplocastrum</taxon>
    </lineage>
</organism>
<evidence type="ECO:0000313" key="2">
    <source>
        <dbReference type="EMBL" id="MBW4549288.1"/>
    </source>
</evidence>
<proteinExistence type="predicted"/>
<dbReference type="AlphaFoldDB" id="A0A951PT28"/>
<protein>
    <submittedName>
        <fullName evidence="2">Uncharacterized protein</fullName>
    </submittedName>
</protein>
<evidence type="ECO:0000313" key="3">
    <source>
        <dbReference type="Proteomes" id="UP000753908"/>
    </source>
</evidence>
<reference evidence="2" key="2">
    <citation type="journal article" date="2022" name="Microbiol. Resour. Announc.">
        <title>Metagenome Sequencing to Explore Phylogenomics of Terrestrial Cyanobacteria.</title>
        <authorList>
            <person name="Ward R.D."/>
            <person name="Stajich J.E."/>
            <person name="Johansen J.R."/>
            <person name="Huntemann M."/>
            <person name="Clum A."/>
            <person name="Foster B."/>
            <person name="Foster B."/>
            <person name="Roux S."/>
            <person name="Palaniappan K."/>
            <person name="Varghese N."/>
            <person name="Mukherjee S."/>
            <person name="Reddy T.B.K."/>
            <person name="Daum C."/>
            <person name="Copeland A."/>
            <person name="Chen I.A."/>
            <person name="Ivanova N.N."/>
            <person name="Kyrpides N.C."/>
            <person name="Shapiro N."/>
            <person name="Eloe-Fadrosh E.A."/>
            <person name="Pietrasiak N."/>
        </authorList>
    </citation>
    <scope>NUCLEOTIDE SEQUENCE</scope>
    <source>
        <strain evidence="2">CPER-KK1</strain>
    </source>
</reference>
<evidence type="ECO:0000256" key="1">
    <source>
        <dbReference type="SAM" id="MobiDB-lite"/>
    </source>
</evidence>
<feature type="region of interest" description="Disordered" evidence="1">
    <location>
        <begin position="1"/>
        <end position="20"/>
    </location>
</feature>
<sequence>MDKYIKRLQTRASRKGISVSKSQVREVYQSVVTTPESPSEEEMSAVIETLEIQYQAPSYEPDNSQLATTEQALQPTEESQQMTQPVPAQETPKGDLATSNRSDLSLPSEGAMNLTQQQIKEAVEMQFGRENIETKTAILNYIAQDTFATATELQQALSKLRQMRLDILLKLISDHNQQSSGDDNLIKVALLQASSAREKETSDFFASFDKNLTEMRAAFGV</sequence>
<feature type="compositionally biased region" description="Polar residues" evidence="1">
    <location>
        <begin position="61"/>
        <end position="86"/>
    </location>
</feature>
<accession>A0A951PT28</accession>
<dbReference type="EMBL" id="JAHHIF010000090">
    <property type="protein sequence ID" value="MBW4549288.1"/>
    <property type="molecule type" value="Genomic_DNA"/>
</dbReference>
<dbReference type="Proteomes" id="UP000753908">
    <property type="component" value="Unassembled WGS sequence"/>
</dbReference>
<feature type="region of interest" description="Disordered" evidence="1">
    <location>
        <begin position="61"/>
        <end position="110"/>
    </location>
</feature>
<comment type="caution">
    <text evidence="2">The sequence shown here is derived from an EMBL/GenBank/DDBJ whole genome shotgun (WGS) entry which is preliminary data.</text>
</comment>
<feature type="compositionally biased region" description="Basic residues" evidence="1">
    <location>
        <begin position="1"/>
        <end position="14"/>
    </location>
</feature>
<reference evidence="2" key="1">
    <citation type="submission" date="2021-05" db="EMBL/GenBank/DDBJ databases">
        <authorList>
            <person name="Pietrasiak N."/>
            <person name="Ward R."/>
            <person name="Stajich J.E."/>
            <person name="Kurbessoian T."/>
        </authorList>
    </citation>
    <scope>NUCLEOTIDE SEQUENCE</scope>
    <source>
        <strain evidence="2">CPER-KK1</strain>
    </source>
</reference>